<proteinExistence type="predicted"/>
<keyword evidence="2" id="KW-1185">Reference proteome</keyword>
<dbReference type="EMBL" id="BAAFJT010000006">
    <property type="protein sequence ID" value="GAB0191381.1"/>
    <property type="molecule type" value="Genomic_DNA"/>
</dbReference>
<dbReference type="AlphaFoldDB" id="A0ABC9X123"/>
<protein>
    <submittedName>
        <fullName evidence="1">Uncharacterized protein</fullName>
    </submittedName>
</protein>
<evidence type="ECO:0000313" key="2">
    <source>
        <dbReference type="Proteomes" id="UP001623348"/>
    </source>
</evidence>
<evidence type="ECO:0000313" key="1">
    <source>
        <dbReference type="EMBL" id="GAB0191381.1"/>
    </source>
</evidence>
<dbReference type="Proteomes" id="UP001623348">
    <property type="component" value="Unassembled WGS sequence"/>
</dbReference>
<reference evidence="1 2" key="1">
    <citation type="submission" date="2024-06" db="EMBL/GenBank/DDBJ databases">
        <title>The draft genome of Grus japonensis, version 3.</title>
        <authorList>
            <person name="Nabeshima K."/>
            <person name="Suzuki S."/>
            <person name="Onuma M."/>
        </authorList>
    </citation>
    <scope>NUCLEOTIDE SEQUENCE [LARGE SCALE GENOMIC DNA]</scope>
    <source>
        <strain evidence="1 2">451A</strain>
    </source>
</reference>
<gene>
    <name evidence="1" type="ORF">GRJ2_001603400</name>
</gene>
<sequence length="70" mass="8095">MESKTLQWNSSLKGYQQLAGDFQPYTGYNEKMNQLTNKKYDSDGPYQILSREEEALSQKASLRDLVIDDD</sequence>
<comment type="caution">
    <text evidence="1">The sequence shown here is derived from an EMBL/GenBank/DDBJ whole genome shotgun (WGS) entry which is preliminary data.</text>
</comment>
<name>A0ABC9X123_GRUJA</name>
<accession>A0ABC9X123</accession>
<organism evidence="1 2">
    <name type="scientific">Grus japonensis</name>
    <name type="common">Japanese crane</name>
    <name type="synonym">Red-crowned crane</name>
    <dbReference type="NCBI Taxonomy" id="30415"/>
    <lineage>
        <taxon>Eukaryota</taxon>
        <taxon>Metazoa</taxon>
        <taxon>Chordata</taxon>
        <taxon>Craniata</taxon>
        <taxon>Vertebrata</taxon>
        <taxon>Euteleostomi</taxon>
        <taxon>Archelosauria</taxon>
        <taxon>Archosauria</taxon>
        <taxon>Dinosauria</taxon>
        <taxon>Saurischia</taxon>
        <taxon>Theropoda</taxon>
        <taxon>Coelurosauria</taxon>
        <taxon>Aves</taxon>
        <taxon>Neognathae</taxon>
        <taxon>Neoaves</taxon>
        <taxon>Gruiformes</taxon>
        <taxon>Gruidae</taxon>
        <taxon>Grus</taxon>
    </lineage>
</organism>